<feature type="domain" description="Zn(2)-C6 fungal-type" evidence="2">
    <location>
        <begin position="10"/>
        <end position="39"/>
    </location>
</feature>
<gene>
    <name evidence="3" type="ORF">LHYA1_G004934</name>
</gene>
<dbReference type="RefSeq" id="XP_031005033.1">
    <property type="nucleotide sequence ID" value="XM_031149886.1"/>
</dbReference>
<dbReference type="PROSITE" id="PS00463">
    <property type="entry name" value="ZN2_CY6_FUNGAL_1"/>
    <property type="match status" value="1"/>
</dbReference>
<reference evidence="3 4" key="1">
    <citation type="submission" date="2018-05" db="EMBL/GenBank/DDBJ databases">
        <title>Genome sequencing and assembly of the regulated plant pathogen Lachnellula willkommii and related sister species for the development of diagnostic species identification markers.</title>
        <authorList>
            <person name="Giroux E."/>
            <person name="Bilodeau G."/>
        </authorList>
    </citation>
    <scope>NUCLEOTIDE SEQUENCE [LARGE SCALE GENOMIC DNA]</scope>
    <source>
        <strain evidence="3 4">CBS 185.66</strain>
    </source>
</reference>
<dbReference type="EMBL" id="QGMH01000074">
    <property type="protein sequence ID" value="TVY26245.1"/>
    <property type="molecule type" value="Genomic_DNA"/>
</dbReference>
<dbReference type="AlphaFoldDB" id="A0A8H8TZC8"/>
<dbReference type="Pfam" id="PF11951">
    <property type="entry name" value="Fungal_trans_2"/>
    <property type="match status" value="1"/>
</dbReference>
<evidence type="ECO:0000313" key="4">
    <source>
        <dbReference type="Proteomes" id="UP000431533"/>
    </source>
</evidence>
<dbReference type="InterPro" id="IPR001138">
    <property type="entry name" value="Zn2Cys6_DnaBD"/>
</dbReference>
<dbReference type="InterPro" id="IPR021858">
    <property type="entry name" value="Fun_TF"/>
</dbReference>
<dbReference type="SUPFAM" id="SSF57701">
    <property type="entry name" value="Zn2/Cys6 DNA-binding domain"/>
    <property type="match status" value="1"/>
</dbReference>
<evidence type="ECO:0000259" key="2">
    <source>
        <dbReference type="PROSITE" id="PS50048"/>
    </source>
</evidence>
<sequence length="513" mass="58396">MVGVAGKSQGCNTCRKRRVKCDQVRPSCGQCTKSKRQCTGYQRNRHFKNLSALDSGTLIARKQPLNPITEPSFIEYDHSELHLKQWVRNVKTKSLILEQSERVSTSLSQLFDHFLSDYIPQGGKAKQEPPVSWLQTVHNTGNVGNNTSLPLAITALSLVRLGRKHQNMELQNEGMAVYGQALEGIQAILSSDDLIFEEQTLASCMTLLVFEVLETSGSNVRGWISHVNGISKLFQLRGPELHVSESSHRLFLGFRPTGIIYALATRKSSYLGDEEWLTIPWQRFPKSDFHHLLDIMARMPSLIERTELAISMDAILSSLTEMESLRERCWAIERQLRTWYINLVDSSTTPLHSETSPKTIASATLSDLRPLTDSSLNFPTFETARMHLFYWAALLLIYNTLTSIPYPSTSLHQCPQVHLQSEIHTTAMLIARSIPYLLSPETQTIGPQNAFFSLRIAMHAFSELGEDREERWCRDVFKELDKRGFPFGKILPNVKWEDIPQFLYKIRDEANNK</sequence>
<organism evidence="3 4">
    <name type="scientific">Lachnellula hyalina</name>
    <dbReference type="NCBI Taxonomy" id="1316788"/>
    <lineage>
        <taxon>Eukaryota</taxon>
        <taxon>Fungi</taxon>
        <taxon>Dikarya</taxon>
        <taxon>Ascomycota</taxon>
        <taxon>Pezizomycotina</taxon>
        <taxon>Leotiomycetes</taxon>
        <taxon>Helotiales</taxon>
        <taxon>Lachnaceae</taxon>
        <taxon>Lachnellula</taxon>
    </lineage>
</organism>
<dbReference type="GO" id="GO:0000981">
    <property type="term" value="F:DNA-binding transcription factor activity, RNA polymerase II-specific"/>
    <property type="evidence" value="ECO:0007669"/>
    <property type="project" value="InterPro"/>
</dbReference>
<dbReference type="Pfam" id="PF00172">
    <property type="entry name" value="Zn_clus"/>
    <property type="match status" value="1"/>
</dbReference>
<dbReference type="CDD" id="cd00067">
    <property type="entry name" value="GAL4"/>
    <property type="match status" value="1"/>
</dbReference>
<dbReference type="PANTHER" id="PTHR38111">
    <property type="entry name" value="ZN(2)-C6 FUNGAL-TYPE DOMAIN-CONTAINING PROTEIN-RELATED"/>
    <property type="match status" value="1"/>
</dbReference>
<dbReference type="InterPro" id="IPR036864">
    <property type="entry name" value="Zn2-C6_fun-type_DNA-bd_sf"/>
</dbReference>
<keyword evidence="1" id="KW-0539">Nucleus</keyword>
<keyword evidence="4" id="KW-1185">Reference proteome</keyword>
<dbReference type="Proteomes" id="UP000431533">
    <property type="component" value="Unassembled WGS sequence"/>
</dbReference>
<dbReference type="OrthoDB" id="4491390at2759"/>
<dbReference type="GeneID" id="41985132"/>
<dbReference type="Gene3D" id="4.10.240.10">
    <property type="entry name" value="Zn(2)-C6 fungal-type DNA-binding domain"/>
    <property type="match status" value="1"/>
</dbReference>
<evidence type="ECO:0000313" key="3">
    <source>
        <dbReference type="EMBL" id="TVY26245.1"/>
    </source>
</evidence>
<dbReference type="SMART" id="SM00066">
    <property type="entry name" value="GAL4"/>
    <property type="match status" value="1"/>
</dbReference>
<dbReference type="GO" id="GO:0008270">
    <property type="term" value="F:zinc ion binding"/>
    <property type="evidence" value="ECO:0007669"/>
    <property type="project" value="InterPro"/>
</dbReference>
<comment type="caution">
    <text evidence="3">The sequence shown here is derived from an EMBL/GenBank/DDBJ whole genome shotgun (WGS) entry which is preliminary data.</text>
</comment>
<dbReference type="PROSITE" id="PS50048">
    <property type="entry name" value="ZN2_CY6_FUNGAL_2"/>
    <property type="match status" value="1"/>
</dbReference>
<protein>
    <recommendedName>
        <fullName evidence="2">Zn(2)-C6 fungal-type domain-containing protein</fullName>
    </recommendedName>
</protein>
<evidence type="ECO:0000256" key="1">
    <source>
        <dbReference type="ARBA" id="ARBA00023242"/>
    </source>
</evidence>
<proteinExistence type="predicted"/>
<name>A0A8H8TZC8_9HELO</name>
<dbReference type="InterPro" id="IPR053178">
    <property type="entry name" value="Osmoadaptation_assoc"/>
</dbReference>
<accession>A0A8H8TZC8</accession>